<keyword evidence="1" id="KW-0732">Signal</keyword>
<sequence length="896" mass="103298">MDDLIIKILYTMIAWFRYICLIVSLIITLPELLSAQRLVSQRQEDVEAGLLYNESVYILSNYSCLSSNSPEKLSLDELLRKQIEGFYFYLKRDTETNVLLLRKPDGTFTPFSESLEAIKTALDADSTKVMTLFLDFYVETELESSFKEIGLMEYVLEYDTKNGWPSLKNMLSSGKRLVVFEVQKHLNSPSWLHNMRDFVEHTDADWGNQPEGVESFDERLKKNLSLFTGYKFLETSRGNSNDISALARQTPYLIESFKRAWIRDGRVPNFVLVDKYYAWLDVSLVTFRNFDIIYGVVTNNNELLNYVNWDGMSNYTTGKYCFPLEPGAELMLSPISPGYRIEPATVYVSGTQRKAFAGDFKARPLRIDEDIEIYLPFEGDEKDGSSNHNLTVSRNVEFIQDPIRGQVASLENQARVDLPTASELHMRDHDFTVGVWLKIPKYLPEKEDYCILGAKNSTYQQALHLLIRNRKPYMGFFNNDLVGNTEIEPGKWYNVVWRYNKRNGEQAIFVNGKLDAISFDRPAYLGSDSLYVGFVNFSQSSNFVGVLDNLCIWSRVLSDKEILGLSNQLLDLHISNAITWLDILGIGLILMALVSIAYLGYRKVKEKPRQDEADAGTVAEEGIEEGIEEPDRSSREMPEEIEEVPVLRNYIRLFGEFYVLDRDGNDITSLFTPKLKQLFILIMLHSSRGGFGISSKDLTRMIWGNDNPSKSTKSLRSVSILKLRKILERIDTVEVLFNANRYILQLSEDVYCDYLACLDWLKDKRVRTQPDFEYFYDIISKGEVFKGESFDWMDDFKSYICNSTVDVLSRFIDTYSIEDEADRVIQIADQILLNDPCNEEALLYKIKALIYQNNFKLARYVYDRFCALYQEMYGEAFPSSFEQVVPSPLMSQQSPQ</sequence>
<dbReference type="PANTHER" id="PTHR35807:SF1">
    <property type="entry name" value="TRANSCRIPTIONAL REGULATOR REDD"/>
    <property type="match status" value="1"/>
</dbReference>
<dbReference type="GO" id="GO:0006355">
    <property type="term" value="P:regulation of DNA-templated transcription"/>
    <property type="evidence" value="ECO:0007669"/>
    <property type="project" value="TreeGrafter"/>
</dbReference>
<keyword evidence="4" id="KW-0812">Transmembrane</keyword>
<dbReference type="SUPFAM" id="SSF49899">
    <property type="entry name" value="Concanavalin A-like lectins/glucanases"/>
    <property type="match status" value="1"/>
</dbReference>
<evidence type="ECO:0000313" key="7">
    <source>
        <dbReference type="EMBL" id="MDB9004745.1"/>
    </source>
</evidence>
<dbReference type="InterPro" id="IPR051677">
    <property type="entry name" value="AfsR-DnrI-RedD_regulator"/>
</dbReference>
<dbReference type="AlphaFoldDB" id="A0A173TUC9"/>
<feature type="transmembrane region" description="Helical" evidence="4">
    <location>
        <begin position="577"/>
        <end position="601"/>
    </location>
</feature>
<dbReference type="EMBL" id="JAQMPJ010000004">
    <property type="protein sequence ID" value="MDB9004745.1"/>
    <property type="molecule type" value="Genomic_DNA"/>
</dbReference>
<dbReference type="GO" id="GO:0003677">
    <property type="term" value="F:DNA binding"/>
    <property type="evidence" value="ECO:0007669"/>
    <property type="project" value="UniProtKB-KW"/>
</dbReference>
<dbReference type="GO" id="GO:0005975">
    <property type="term" value="P:carbohydrate metabolic process"/>
    <property type="evidence" value="ECO:0007669"/>
    <property type="project" value="UniProtKB-ARBA"/>
</dbReference>
<accession>A0A173TUC9</accession>
<evidence type="ECO:0000256" key="2">
    <source>
        <dbReference type="ARBA" id="ARBA00023157"/>
    </source>
</evidence>
<reference evidence="7" key="2">
    <citation type="submission" date="2023-01" db="EMBL/GenBank/DDBJ databases">
        <title>Human gut microbiome strain richness.</title>
        <authorList>
            <person name="Chen-Liaw A."/>
        </authorList>
    </citation>
    <scope>NUCLEOTIDE SEQUENCE</scope>
    <source>
        <strain evidence="7">RTP21484st1_E5_RTP21484_190118</strain>
    </source>
</reference>
<dbReference type="InterPro" id="IPR013320">
    <property type="entry name" value="ConA-like_dom_sf"/>
</dbReference>
<dbReference type="GO" id="GO:0008081">
    <property type="term" value="F:phosphoric diester hydrolase activity"/>
    <property type="evidence" value="ECO:0007669"/>
    <property type="project" value="InterPro"/>
</dbReference>
<organism evidence="6 8">
    <name type="scientific">Parabacteroides distasonis</name>
    <dbReference type="NCBI Taxonomy" id="823"/>
    <lineage>
        <taxon>Bacteria</taxon>
        <taxon>Pseudomonadati</taxon>
        <taxon>Bacteroidota</taxon>
        <taxon>Bacteroidia</taxon>
        <taxon>Bacteroidales</taxon>
        <taxon>Tannerellaceae</taxon>
        <taxon>Parabacteroides</taxon>
    </lineage>
</organism>
<dbReference type="Proteomes" id="UP001210126">
    <property type="component" value="Unassembled WGS sequence"/>
</dbReference>
<dbReference type="SMART" id="SM00560">
    <property type="entry name" value="LamGL"/>
    <property type="match status" value="1"/>
</dbReference>
<dbReference type="PANTHER" id="PTHR35807">
    <property type="entry name" value="TRANSCRIPTIONAL REGULATOR REDD-RELATED"/>
    <property type="match status" value="1"/>
</dbReference>
<dbReference type="RefSeq" id="WP_009018371.1">
    <property type="nucleotide sequence ID" value="NZ_CACRUW010000001.1"/>
</dbReference>
<dbReference type="SUPFAM" id="SSF51695">
    <property type="entry name" value="PLC-like phosphodiesterases"/>
    <property type="match status" value="1"/>
</dbReference>
<name>A0A173TUC9_PARDI</name>
<evidence type="ECO:0000313" key="6">
    <source>
        <dbReference type="EMBL" id="CUN05776.1"/>
    </source>
</evidence>
<feature type="region of interest" description="Disordered" evidence="3">
    <location>
        <begin position="610"/>
        <end position="635"/>
    </location>
</feature>
<dbReference type="EMBL" id="CYXP01000003">
    <property type="protein sequence ID" value="CUN05776.1"/>
    <property type="molecule type" value="Genomic_DNA"/>
</dbReference>
<evidence type="ECO:0000256" key="1">
    <source>
        <dbReference type="ARBA" id="ARBA00022729"/>
    </source>
</evidence>
<evidence type="ECO:0000256" key="3">
    <source>
        <dbReference type="SAM" id="MobiDB-lite"/>
    </source>
</evidence>
<gene>
    <name evidence="6" type="ORF">ERS852429_01746</name>
    <name evidence="7" type="ORF">PN599_07005</name>
</gene>
<reference evidence="6 8" key="1">
    <citation type="submission" date="2015-09" db="EMBL/GenBank/DDBJ databases">
        <authorList>
            <consortium name="Pathogen Informatics"/>
        </authorList>
    </citation>
    <scope>NUCLEOTIDE SEQUENCE [LARGE SCALE GENOMIC DNA]</scope>
    <source>
        <strain evidence="6 8">2789STDY5608872</strain>
    </source>
</reference>
<feature type="transmembrane region" description="Helical" evidence="4">
    <location>
        <begin position="12"/>
        <end position="33"/>
    </location>
</feature>
<feature type="domain" description="LamG-like jellyroll fold" evidence="5">
    <location>
        <begin position="429"/>
        <end position="560"/>
    </location>
</feature>
<evidence type="ECO:0000259" key="5">
    <source>
        <dbReference type="SMART" id="SM00560"/>
    </source>
</evidence>
<evidence type="ECO:0000256" key="4">
    <source>
        <dbReference type="SAM" id="Phobius"/>
    </source>
</evidence>
<dbReference type="GO" id="GO:0006629">
    <property type="term" value="P:lipid metabolic process"/>
    <property type="evidence" value="ECO:0007669"/>
    <property type="project" value="InterPro"/>
</dbReference>
<dbReference type="Gene3D" id="1.10.10.10">
    <property type="entry name" value="Winged helix-like DNA-binding domain superfamily/Winged helix DNA-binding domain"/>
    <property type="match status" value="1"/>
</dbReference>
<dbReference type="Proteomes" id="UP000095591">
    <property type="component" value="Unassembled WGS sequence"/>
</dbReference>
<protein>
    <submittedName>
        <fullName evidence="6">DNA-binding transcriptional activator of the SARP family</fullName>
    </submittedName>
</protein>
<dbReference type="InterPro" id="IPR017946">
    <property type="entry name" value="PLC-like_Pdiesterase_TIM-brl"/>
</dbReference>
<keyword evidence="2" id="KW-1015">Disulfide bond</keyword>
<keyword evidence="6" id="KW-0238">DNA-binding</keyword>
<dbReference type="InterPro" id="IPR006558">
    <property type="entry name" value="LamG-like"/>
</dbReference>
<dbReference type="Pfam" id="PF26178">
    <property type="entry name" value="PI-PLC_cat"/>
    <property type="match status" value="1"/>
</dbReference>
<dbReference type="InterPro" id="IPR036388">
    <property type="entry name" value="WH-like_DNA-bd_sf"/>
</dbReference>
<keyword evidence="4" id="KW-0472">Membrane</keyword>
<dbReference type="GO" id="GO:0004553">
    <property type="term" value="F:hydrolase activity, hydrolyzing O-glycosyl compounds"/>
    <property type="evidence" value="ECO:0007669"/>
    <property type="project" value="UniProtKB-ARBA"/>
</dbReference>
<dbReference type="Pfam" id="PF13385">
    <property type="entry name" value="Laminin_G_3"/>
    <property type="match status" value="1"/>
</dbReference>
<dbReference type="Gene3D" id="2.60.120.200">
    <property type="match status" value="1"/>
</dbReference>
<keyword evidence="4" id="KW-1133">Transmembrane helix</keyword>
<evidence type="ECO:0000313" key="8">
    <source>
        <dbReference type="Proteomes" id="UP000095591"/>
    </source>
</evidence>
<proteinExistence type="predicted"/>